<keyword evidence="2" id="KW-1185">Reference proteome</keyword>
<accession>A0A0J7JYJ6</accession>
<evidence type="ECO:0000313" key="1">
    <source>
        <dbReference type="EMBL" id="KMQ83099.1"/>
    </source>
</evidence>
<gene>
    <name evidence="1" type="ORF">RF55_20931</name>
</gene>
<name>A0A0J7JYJ6_LASNI</name>
<dbReference type="AlphaFoldDB" id="A0A0J7JYJ6"/>
<dbReference type="EMBL" id="LBMM01021334">
    <property type="protein sequence ID" value="KMQ83099.1"/>
    <property type="molecule type" value="Genomic_DNA"/>
</dbReference>
<sequence>METLSEDSQENVNYVSWRFKLNLTLKSKGLVATGTKIKPFGPDTNEQVKAWIKQDIEAQIFIGLNVSSNIAKKIANCNSAHQMLDKLHTLYGKKSDLTVEGLQRQFFGFKYDINKSAIENCMTIQQYAEDLAAESEEVKESWIMTKILGMLPSKLYHFRTAWDNVSGENKNL</sequence>
<dbReference type="Proteomes" id="UP000036403">
    <property type="component" value="Unassembled WGS sequence"/>
</dbReference>
<organism evidence="1 2">
    <name type="scientific">Lasius niger</name>
    <name type="common">Black garden ant</name>
    <dbReference type="NCBI Taxonomy" id="67767"/>
    <lineage>
        <taxon>Eukaryota</taxon>
        <taxon>Metazoa</taxon>
        <taxon>Ecdysozoa</taxon>
        <taxon>Arthropoda</taxon>
        <taxon>Hexapoda</taxon>
        <taxon>Insecta</taxon>
        <taxon>Pterygota</taxon>
        <taxon>Neoptera</taxon>
        <taxon>Endopterygota</taxon>
        <taxon>Hymenoptera</taxon>
        <taxon>Apocrita</taxon>
        <taxon>Aculeata</taxon>
        <taxon>Formicoidea</taxon>
        <taxon>Formicidae</taxon>
        <taxon>Formicinae</taxon>
        <taxon>Lasius</taxon>
        <taxon>Lasius</taxon>
    </lineage>
</organism>
<feature type="non-terminal residue" evidence="1">
    <location>
        <position position="172"/>
    </location>
</feature>
<dbReference type="Pfam" id="PF14223">
    <property type="entry name" value="Retrotran_gag_2"/>
    <property type="match status" value="1"/>
</dbReference>
<evidence type="ECO:0000313" key="2">
    <source>
        <dbReference type="Proteomes" id="UP000036403"/>
    </source>
</evidence>
<protein>
    <submittedName>
        <fullName evidence="1">Copia protein</fullName>
    </submittedName>
</protein>
<reference evidence="1 2" key="1">
    <citation type="submission" date="2015-04" db="EMBL/GenBank/DDBJ databases">
        <title>Lasius niger genome sequencing.</title>
        <authorList>
            <person name="Konorov E.A."/>
            <person name="Nikitin M.A."/>
            <person name="Kirill M.V."/>
            <person name="Chang P."/>
        </authorList>
    </citation>
    <scope>NUCLEOTIDE SEQUENCE [LARGE SCALE GENOMIC DNA]</scope>
    <source>
        <tissue evidence="1">Whole</tissue>
    </source>
</reference>
<dbReference type="OrthoDB" id="7554908at2759"/>
<dbReference type="PaxDb" id="67767-A0A0J7JYJ6"/>
<comment type="caution">
    <text evidence="1">The sequence shown here is derived from an EMBL/GenBank/DDBJ whole genome shotgun (WGS) entry which is preliminary data.</text>
</comment>
<proteinExistence type="predicted"/>